<dbReference type="EMBL" id="LCYN01000031">
    <property type="protein sequence ID" value="KKZ93182.1"/>
    <property type="molecule type" value="Genomic_DNA"/>
</dbReference>
<dbReference type="InterPro" id="IPR002347">
    <property type="entry name" value="SDR_fam"/>
</dbReference>
<evidence type="ECO:0000256" key="1">
    <source>
        <dbReference type="ARBA" id="ARBA00006484"/>
    </source>
</evidence>
<sequence length="291" mass="33125">MIKEKESWRKMDKKIAVITGASNGFGLLTTLELAKKDYLVIATMRNLEKQVNLISQATQLNLQKNITVQQLDVTDQNSIHNFQLYLKEINRVDLLINNAGYAHGGFVEEISVEEYRKQFETNLFGAISITQLVLPYMRVQKGGKIINLSSISGQIGFPGLSPYVSSKYALEGWSESLRLEVKPFGIDVVLVEPGSYNTNIWEVGKQLATNQSETTSPYKEYMDKIQKHINSGSDTFGNPIDVSNKIVEIAESKRTKLRYPIGKGVKFMMFAKKILPWRLWEYLVLRSFKKM</sequence>
<dbReference type="Proteomes" id="UP000035350">
    <property type="component" value="Unassembled WGS sequence"/>
</dbReference>
<evidence type="ECO:0000313" key="4">
    <source>
        <dbReference type="EMBL" id="KKZ93182.1"/>
    </source>
</evidence>
<evidence type="ECO:0000256" key="2">
    <source>
        <dbReference type="ARBA" id="ARBA00023002"/>
    </source>
</evidence>
<dbReference type="SUPFAM" id="SSF51735">
    <property type="entry name" value="NAD(P)-binding Rossmann-fold domains"/>
    <property type="match status" value="1"/>
</dbReference>
<dbReference type="PROSITE" id="PS00061">
    <property type="entry name" value="ADH_SHORT"/>
    <property type="match status" value="1"/>
</dbReference>
<evidence type="ECO:0000256" key="3">
    <source>
        <dbReference type="RuleBase" id="RU000363"/>
    </source>
</evidence>
<dbReference type="InterPro" id="IPR036291">
    <property type="entry name" value="NAD(P)-bd_dom_sf"/>
</dbReference>
<accession>A0A0G8BZZ8</accession>
<comment type="similarity">
    <text evidence="1 3">Belongs to the short-chain dehydrogenases/reductases (SDR) family.</text>
</comment>
<dbReference type="InterPro" id="IPR020904">
    <property type="entry name" value="Sc_DH/Rdtase_CS"/>
</dbReference>
<keyword evidence="2 4" id="KW-0560">Oxidoreductase</keyword>
<dbReference type="InterPro" id="IPR051911">
    <property type="entry name" value="SDR_oxidoreductase"/>
</dbReference>
<dbReference type="PANTHER" id="PTHR43976">
    <property type="entry name" value="SHORT CHAIN DEHYDROGENASE"/>
    <property type="match status" value="1"/>
</dbReference>
<evidence type="ECO:0000313" key="5">
    <source>
        <dbReference type="Proteomes" id="UP000035350"/>
    </source>
</evidence>
<dbReference type="GO" id="GO:0004316">
    <property type="term" value="F:3-oxoacyl-[acyl-carrier-protein] reductase (NADPH) activity"/>
    <property type="evidence" value="ECO:0007669"/>
    <property type="project" value="UniProtKB-EC"/>
</dbReference>
<dbReference type="PANTHER" id="PTHR43976:SF16">
    <property type="entry name" value="SHORT-CHAIN DEHYDROGENASE_REDUCTASE FAMILY PROTEIN"/>
    <property type="match status" value="1"/>
</dbReference>
<dbReference type="Gene3D" id="3.40.50.720">
    <property type="entry name" value="NAD(P)-binding Rossmann-like Domain"/>
    <property type="match status" value="1"/>
</dbReference>
<reference evidence="4 5" key="1">
    <citation type="journal article" date="2015" name="Genome Announc.">
        <title>Next-Generation Whole-Genome Sequencing of Eight Strains of Bacillus cereus, Isolated from Food.</title>
        <authorList>
            <person name="Krawczyk A.O."/>
            <person name="de Jong A."/>
            <person name="Eijlander R.T."/>
            <person name="Berendsen E.M."/>
            <person name="Holsappel S."/>
            <person name="Wells-Bennik M.H."/>
            <person name="Kuipers O.P."/>
        </authorList>
    </citation>
    <scope>NUCLEOTIDE SEQUENCE [LARGE SCALE GENOMIC DNA]</scope>
    <source>
        <strain evidence="4 5">B4147</strain>
    </source>
</reference>
<proteinExistence type="inferred from homology"/>
<dbReference type="Pfam" id="PF00106">
    <property type="entry name" value="adh_short"/>
    <property type="match status" value="1"/>
</dbReference>
<gene>
    <name evidence="4" type="ORF">B4147_2418</name>
</gene>
<dbReference type="PRINTS" id="PR00080">
    <property type="entry name" value="SDRFAMILY"/>
</dbReference>
<dbReference type="NCBIfam" id="NF005372">
    <property type="entry name" value="PRK06914.1"/>
    <property type="match status" value="1"/>
</dbReference>
<comment type="caution">
    <text evidence="4">The sequence shown here is derived from an EMBL/GenBank/DDBJ whole genome shotgun (WGS) entry which is preliminary data.</text>
</comment>
<dbReference type="PATRIC" id="fig|1396.433.peg.5149"/>
<dbReference type="CDD" id="cd05374">
    <property type="entry name" value="17beta-HSD-like_SDR_c"/>
    <property type="match status" value="1"/>
</dbReference>
<reference evidence="5" key="2">
    <citation type="submission" date="2015-04" db="EMBL/GenBank/DDBJ databases">
        <title>Draft Genome Sequences of Eight Spore-Forming Food Isolates of Bacillus cereus Genome sequencing.</title>
        <authorList>
            <person name="Krawcyk A.O."/>
            <person name="de Jong A."/>
            <person name="Eijlander R.T."/>
            <person name="Berendsen E.M."/>
            <person name="Holsappel S."/>
            <person name="Wells-Bennik M."/>
            <person name="Kuipers O.P."/>
        </authorList>
    </citation>
    <scope>NUCLEOTIDE SEQUENCE [LARGE SCALE GENOMIC DNA]</scope>
    <source>
        <strain evidence="5">B4147</strain>
    </source>
</reference>
<dbReference type="EC" id="1.1.1.100" evidence="4"/>
<organism evidence="4 5">
    <name type="scientific">Bacillus wiedmannii</name>
    <dbReference type="NCBI Taxonomy" id="1890302"/>
    <lineage>
        <taxon>Bacteria</taxon>
        <taxon>Bacillati</taxon>
        <taxon>Bacillota</taxon>
        <taxon>Bacilli</taxon>
        <taxon>Bacillales</taxon>
        <taxon>Bacillaceae</taxon>
        <taxon>Bacillus</taxon>
        <taxon>Bacillus cereus group</taxon>
    </lineage>
</organism>
<dbReference type="AlphaFoldDB" id="A0A0G8BZZ8"/>
<dbReference type="PRINTS" id="PR00081">
    <property type="entry name" value="GDHRDH"/>
</dbReference>
<name>A0A0G8BZZ8_9BACI</name>
<protein>
    <submittedName>
        <fullName evidence="4">3-oxoacyl-[acyl-carrier protein] reductase</fullName>
        <ecNumber evidence="4">1.1.1.100</ecNumber>
    </submittedName>
</protein>